<reference evidence="2" key="1">
    <citation type="submission" date="2010-08" db="EMBL/GenBank/DDBJ databases">
        <authorList>
            <consortium name="Caenorhabditis japonica Sequencing Consortium"/>
            <person name="Wilson R.K."/>
        </authorList>
    </citation>
    <scope>NUCLEOTIDE SEQUENCE [LARGE SCALE GENOMIC DNA]</scope>
    <source>
        <strain evidence="2">DF5081</strain>
    </source>
</reference>
<reference evidence="1" key="2">
    <citation type="submission" date="2022-06" db="UniProtKB">
        <authorList>
            <consortium name="EnsemblMetazoa"/>
        </authorList>
    </citation>
    <scope>IDENTIFICATION</scope>
    <source>
        <strain evidence="1">DF5081</strain>
    </source>
</reference>
<dbReference type="Proteomes" id="UP000005237">
    <property type="component" value="Unassembled WGS sequence"/>
</dbReference>
<protein>
    <submittedName>
        <fullName evidence="1">Uncharacterized protein</fullName>
    </submittedName>
</protein>
<accession>A0A8R1IP28</accession>
<sequence>MLTLAPRANSNGSSQWEMKILKEIRRNEKQLHLLIESTTVGRLFLETRGVRRRLSENVLRMDRRATMVLNERLIRMMRRRQDSGTLLELFVSFLNVFL</sequence>
<evidence type="ECO:0000313" key="2">
    <source>
        <dbReference type="Proteomes" id="UP000005237"/>
    </source>
</evidence>
<organism evidence="1 2">
    <name type="scientific">Caenorhabditis japonica</name>
    <dbReference type="NCBI Taxonomy" id="281687"/>
    <lineage>
        <taxon>Eukaryota</taxon>
        <taxon>Metazoa</taxon>
        <taxon>Ecdysozoa</taxon>
        <taxon>Nematoda</taxon>
        <taxon>Chromadorea</taxon>
        <taxon>Rhabditida</taxon>
        <taxon>Rhabditina</taxon>
        <taxon>Rhabditomorpha</taxon>
        <taxon>Rhabditoidea</taxon>
        <taxon>Rhabditidae</taxon>
        <taxon>Peloderinae</taxon>
        <taxon>Caenorhabditis</taxon>
    </lineage>
</organism>
<dbReference type="EnsemblMetazoa" id="CJA36091.1">
    <property type="protein sequence ID" value="CJA36091.1"/>
    <property type="gene ID" value="WBGene00211938"/>
</dbReference>
<proteinExistence type="predicted"/>
<evidence type="ECO:0000313" key="1">
    <source>
        <dbReference type="EnsemblMetazoa" id="CJA36091.1"/>
    </source>
</evidence>
<dbReference type="AlphaFoldDB" id="A0A8R1IP28"/>
<keyword evidence="2" id="KW-1185">Reference proteome</keyword>
<name>A0A8R1IP28_CAEJA</name>